<dbReference type="NCBIfam" id="NF043035">
    <property type="entry name" value="OxoTetrKin"/>
    <property type="match status" value="1"/>
</dbReference>
<keyword evidence="3" id="KW-0547">Nucleotide-binding</keyword>
<dbReference type="EC" id="2.7.1.217" evidence="10"/>
<evidence type="ECO:0000259" key="14">
    <source>
        <dbReference type="Pfam" id="PF17042"/>
    </source>
</evidence>
<dbReference type="InterPro" id="IPR037051">
    <property type="entry name" value="4-carb_acid_sugar_kinase_N_sf"/>
</dbReference>
<evidence type="ECO:0000256" key="4">
    <source>
        <dbReference type="ARBA" id="ARBA00022777"/>
    </source>
</evidence>
<dbReference type="GO" id="GO:0016301">
    <property type="term" value="F:kinase activity"/>
    <property type="evidence" value="ECO:0007669"/>
    <property type="project" value="UniProtKB-KW"/>
</dbReference>
<evidence type="ECO:0000256" key="8">
    <source>
        <dbReference type="ARBA" id="ARBA00036346"/>
    </source>
</evidence>
<proteinExistence type="inferred from homology"/>
<keyword evidence="2" id="KW-0808">Transferase</keyword>
<evidence type="ECO:0000259" key="13">
    <source>
        <dbReference type="Pfam" id="PF07005"/>
    </source>
</evidence>
<dbReference type="RefSeq" id="WP_263952419.1">
    <property type="nucleotide sequence ID" value="NZ_JAOYFC010000001.1"/>
</dbReference>
<dbReference type="Pfam" id="PF17042">
    <property type="entry name" value="NBD_C"/>
    <property type="match status" value="1"/>
</dbReference>
<evidence type="ECO:0000256" key="5">
    <source>
        <dbReference type="ARBA" id="ARBA00022840"/>
    </source>
</evidence>
<comment type="catalytic activity">
    <reaction evidence="8">
        <text>3-dehydro-D-erythronate + ATP = 3-dehydro-4-O-phospho-D-erythronate + ADP + H(+)</text>
        <dbReference type="Rhea" id="RHEA:52556"/>
        <dbReference type="ChEBI" id="CHEBI:15378"/>
        <dbReference type="ChEBI" id="CHEBI:30616"/>
        <dbReference type="ChEBI" id="CHEBI:57958"/>
        <dbReference type="ChEBI" id="CHEBI:136593"/>
        <dbReference type="ChEBI" id="CHEBI:456216"/>
        <dbReference type="EC" id="2.7.1.217"/>
    </reaction>
</comment>
<reference evidence="15" key="1">
    <citation type="submission" date="2022-10" db="EMBL/GenBank/DDBJ databases">
        <authorList>
            <person name="Yue Y."/>
        </authorList>
    </citation>
    <scope>NUCLEOTIDE SEQUENCE</scope>
    <source>
        <strain evidence="15">Z654</strain>
    </source>
</reference>
<feature type="domain" description="Four-carbon acid sugar kinase nucleotide binding" evidence="14">
    <location>
        <begin position="260"/>
        <end position="414"/>
    </location>
</feature>
<organism evidence="15 16">
    <name type="scientific">Halocynthiibacter halioticoli</name>
    <dbReference type="NCBI Taxonomy" id="2986804"/>
    <lineage>
        <taxon>Bacteria</taxon>
        <taxon>Pseudomonadati</taxon>
        <taxon>Pseudomonadota</taxon>
        <taxon>Alphaproteobacteria</taxon>
        <taxon>Rhodobacterales</taxon>
        <taxon>Paracoccaceae</taxon>
        <taxon>Halocynthiibacter</taxon>
    </lineage>
</organism>
<dbReference type="GO" id="GO:0005524">
    <property type="term" value="F:ATP binding"/>
    <property type="evidence" value="ECO:0007669"/>
    <property type="project" value="UniProtKB-KW"/>
</dbReference>
<keyword evidence="4 15" id="KW-0418">Kinase</keyword>
<dbReference type="InterPro" id="IPR042213">
    <property type="entry name" value="NBD_C_sf"/>
</dbReference>
<comment type="caution">
    <text evidence="15">The sequence shown here is derived from an EMBL/GenBank/DDBJ whole genome shotgun (WGS) entry which is preliminary data.</text>
</comment>
<gene>
    <name evidence="15" type="ORF">OH136_03340</name>
</gene>
<evidence type="ECO:0000256" key="11">
    <source>
        <dbReference type="ARBA" id="ARBA00039461"/>
    </source>
</evidence>
<evidence type="ECO:0000256" key="7">
    <source>
        <dbReference type="ARBA" id="ARBA00035898"/>
    </source>
</evidence>
<dbReference type="InterPro" id="IPR010737">
    <property type="entry name" value="4-carb_acid_sugar_kinase_N"/>
</dbReference>
<comment type="similarity">
    <text evidence="1">Belongs to the four-carbon acid sugar kinase family.</text>
</comment>
<protein>
    <recommendedName>
        <fullName evidence="11">3-oxo-tetronate kinase</fullName>
        <ecNumber evidence="10">2.7.1.217</ecNumber>
    </recommendedName>
    <alternativeName>
        <fullName evidence="12">3-dehydrotetronate 4-kinase</fullName>
    </alternativeName>
</protein>
<keyword evidence="16" id="KW-1185">Reference proteome</keyword>
<evidence type="ECO:0000256" key="1">
    <source>
        <dbReference type="ARBA" id="ARBA00005715"/>
    </source>
</evidence>
<dbReference type="InterPro" id="IPR031475">
    <property type="entry name" value="NBD_C"/>
</dbReference>
<sequence length="424" mass="44915">MKTILGCIADDFTGATDLAGLLARSGVKVSLRMGIPDEAPKPETTAAFEVIALKCRTSPVDEAVAECRRALEWLKAAGAERFFWKYCSTFDSTDKGNIGPVAEALMADLGTDQTIYCPAFPENGRSIFMGNLFVNEAPLAESPMRNHPLTPMRDSNLMRLLEPQVSGAVGLVNRLAVDRGVDALRMRLDELKATGTQHVIVDAVANQDLYTIAEACRDMPLMTGGSAVAMPLPDLYIKDGVLDANAERPSAPQLAKGAIILAGSCSEMTRKQVAAIKSSAASLRLDPLDLAENGNEAARAWLKAQPIEAVKMIYASAEPEAVLAAQEKLGVARAGELVEAALAELAVDARDMGTQRFVAAGGETSGAVTKGLGVQRMTIGPEIAPGVPWTYCESGDTEIALTLKSGNFGAETFFADALALLEEL</sequence>
<accession>A0AAE3IXK2</accession>
<comment type="catalytic activity">
    <reaction evidence="7">
        <text>3-dehydro-L-erythronate + ATP = 3-dehydro-4-O-phospho-L-erythronate + ADP + H(+)</text>
        <dbReference type="Rhea" id="RHEA:52552"/>
        <dbReference type="ChEBI" id="CHEBI:15378"/>
        <dbReference type="ChEBI" id="CHEBI:30616"/>
        <dbReference type="ChEBI" id="CHEBI:136592"/>
        <dbReference type="ChEBI" id="CHEBI:136670"/>
        <dbReference type="ChEBI" id="CHEBI:456216"/>
        <dbReference type="EC" id="2.7.1.217"/>
    </reaction>
</comment>
<dbReference type="Gene3D" id="3.40.50.10840">
    <property type="entry name" value="Putative sugar-binding, N-terminal domain"/>
    <property type="match status" value="1"/>
</dbReference>
<evidence type="ECO:0000256" key="3">
    <source>
        <dbReference type="ARBA" id="ARBA00022741"/>
    </source>
</evidence>
<keyword evidence="5" id="KW-0067">ATP-binding</keyword>
<dbReference type="Gene3D" id="3.40.980.20">
    <property type="entry name" value="Four-carbon acid sugar kinase, nucleotide binding domain"/>
    <property type="match status" value="1"/>
</dbReference>
<name>A0AAE3IXK2_9RHOB</name>
<evidence type="ECO:0000256" key="2">
    <source>
        <dbReference type="ARBA" id="ARBA00022679"/>
    </source>
</evidence>
<comment type="function">
    <text evidence="9">Catalyzes the ATP-dependent phosphorylation of 3-oxo-tetronate to 3-oxo-tetronate 4-phosphate.</text>
</comment>
<dbReference type="InterPro" id="IPR050007">
    <property type="entry name" value="OtnK"/>
</dbReference>
<evidence type="ECO:0000256" key="10">
    <source>
        <dbReference type="ARBA" id="ARBA00039095"/>
    </source>
</evidence>
<keyword evidence="6" id="KW-0119">Carbohydrate metabolism</keyword>
<evidence type="ECO:0000313" key="15">
    <source>
        <dbReference type="EMBL" id="MCV6823579.1"/>
    </source>
</evidence>
<dbReference type="AlphaFoldDB" id="A0AAE3IXK2"/>
<evidence type="ECO:0000313" key="16">
    <source>
        <dbReference type="Proteomes" id="UP001208041"/>
    </source>
</evidence>
<dbReference type="SUPFAM" id="SSF142764">
    <property type="entry name" value="YgbK-like"/>
    <property type="match status" value="1"/>
</dbReference>
<evidence type="ECO:0000256" key="12">
    <source>
        <dbReference type="ARBA" id="ARBA00041377"/>
    </source>
</evidence>
<evidence type="ECO:0000256" key="6">
    <source>
        <dbReference type="ARBA" id="ARBA00023277"/>
    </source>
</evidence>
<dbReference type="Proteomes" id="UP001208041">
    <property type="component" value="Unassembled WGS sequence"/>
</dbReference>
<feature type="domain" description="Four-carbon acid sugar kinase N-terminal" evidence="13">
    <location>
        <begin position="5"/>
        <end position="231"/>
    </location>
</feature>
<evidence type="ECO:0000256" key="9">
    <source>
        <dbReference type="ARBA" id="ARBA00037335"/>
    </source>
</evidence>
<dbReference type="Pfam" id="PF07005">
    <property type="entry name" value="SBD_N"/>
    <property type="match status" value="1"/>
</dbReference>
<dbReference type="EMBL" id="JAOYFC010000001">
    <property type="protein sequence ID" value="MCV6823579.1"/>
    <property type="molecule type" value="Genomic_DNA"/>
</dbReference>